<evidence type="ECO:0000313" key="1">
    <source>
        <dbReference type="EMBL" id="CAA2632093.1"/>
    </source>
</evidence>
<reference evidence="1 2" key="1">
    <citation type="submission" date="2019-12" db="EMBL/GenBank/DDBJ databases">
        <authorList>
            <person name="Scholz U."/>
            <person name="Mascher M."/>
            <person name="Fiebig A."/>
        </authorList>
    </citation>
    <scope>NUCLEOTIDE SEQUENCE</scope>
</reference>
<sequence length="35" mass="3680">MTPTNTWRGSHKQDPPPPPCACACEDDCSCGTLCG</sequence>
<accession>A0A7I8JMG3</accession>
<dbReference type="EMBL" id="LR743602">
    <property type="protein sequence ID" value="CAA2632093.1"/>
    <property type="molecule type" value="Genomic_DNA"/>
</dbReference>
<protein>
    <submittedName>
        <fullName evidence="1">Uncharacterized protein</fullName>
    </submittedName>
</protein>
<keyword evidence="2" id="KW-1185">Reference proteome</keyword>
<evidence type="ECO:0000313" key="2">
    <source>
        <dbReference type="Proteomes" id="UP001189122"/>
    </source>
</evidence>
<name>A0A7I8JMG3_SPIIN</name>
<organism evidence="1">
    <name type="scientific">Spirodela intermedia</name>
    <name type="common">Intermediate duckweed</name>
    <dbReference type="NCBI Taxonomy" id="51605"/>
    <lineage>
        <taxon>Eukaryota</taxon>
        <taxon>Viridiplantae</taxon>
        <taxon>Streptophyta</taxon>
        <taxon>Embryophyta</taxon>
        <taxon>Tracheophyta</taxon>
        <taxon>Spermatophyta</taxon>
        <taxon>Magnoliopsida</taxon>
        <taxon>Liliopsida</taxon>
        <taxon>Araceae</taxon>
        <taxon>Lemnoideae</taxon>
        <taxon>Spirodela</taxon>
    </lineage>
</organism>
<dbReference type="AlphaFoldDB" id="A0A7I8JMG3"/>
<dbReference type="EMBL" id="CACRZD030000015">
    <property type="protein sequence ID" value="CAA6671324.1"/>
    <property type="molecule type" value="Genomic_DNA"/>
</dbReference>
<proteinExistence type="predicted"/>
<dbReference type="Proteomes" id="UP001189122">
    <property type="component" value="Unassembled WGS sequence"/>
</dbReference>
<gene>
    <name evidence="1" type="ORF">SI7747_15017732</name>
</gene>